<feature type="compositionally biased region" description="Low complexity" evidence="2">
    <location>
        <begin position="1324"/>
        <end position="1344"/>
    </location>
</feature>
<keyword evidence="1" id="KW-0808">Transferase</keyword>
<dbReference type="Pfam" id="PF04488">
    <property type="entry name" value="Gly_transf_sug"/>
    <property type="match status" value="1"/>
</dbReference>
<reference evidence="5" key="1">
    <citation type="submission" date="2016-11" db="UniProtKB">
        <authorList>
            <consortium name="WormBaseParasite"/>
        </authorList>
    </citation>
    <scope>IDENTIFICATION</scope>
</reference>
<evidence type="ECO:0000313" key="5">
    <source>
        <dbReference type="WBParaSite" id="maker-uti_cns_0007236-snap-gene-0.3-mRNA-1"/>
    </source>
</evidence>
<feature type="region of interest" description="Disordered" evidence="2">
    <location>
        <begin position="340"/>
        <end position="364"/>
    </location>
</feature>
<dbReference type="InterPro" id="IPR029044">
    <property type="entry name" value="Nucleotide-diphossugar_trans"/>
</dbReference>
<dbReference type="GO" id="GO:0000030">
    <property type="term" value="F:mannosyltransferase activity"/>
    <property type="evidence" value="ECO:0007669"/>
    <property type="project" value="TreeGrafter"/>
</dbReference>
<sequence length="2142" mass="229186">MNPGSLQSVCRFKFLAAFVALMAVAILAYSYMGKESHPKVDFSNIAIPPGPRPVTPGAIPKIIHQTFTTRRIFTEYRKHIEHCLKLNPDWEYYLWTDKDIVAFINDHYPFFMRKFLIFKMHVQRGDSIRYMVLHHYGGIYIDMDVECVKPFFPSLENLTAFVDQEAKEHAVILYGKDFSAMNSAMGSVPGHPFFLRLVFAMMEVDDKTGGAGPTTGPDLLTSQLQSWWTDNATSRHVVTLLDPPVFSPLIDDGLHHFRSKCRTLESFRSRPTPAAKRLHDRRLQLCRRYAERNWKHDLTGPETVGRHLFLHLGYRWSKRRPNYFDIAEKSMKAIKQMFRHAHQAEPRPRPRQGRQAARAVQSATKVTKPAPIFEDIDRIAAEDAGAPPVQYAKISDEKHRLIIGAIDRGDNNRSIANLARRQEFEQTASLGARRPYLQHPRWCDGEHVGVVVAAASLRQLLVVEHGEGDPIGGRVGLPDRQLQVGGQAQPDKVQRLGRSRPDAGEQLAGQAVQQLQLVVQQLGPVGRQELGSGAQVQQAAELQADVTAIAEIGADHPAEPQHRRLVRFTGPAEPLRRRHPAGDGQRKAAGSAVQQGGAHGQLGARRAARGGHLVVADGQRQGGAEARQEVVGPVEHGGLLIGADVPQLVGADVHAGDSEADGVQHGYAEGGGPGGGPHRHHALPLRVQQVEAVDATGADGGSWEQRRRGQPVSVDVKQLAGGVPVAAGLLVALARQLQLQAVQLVKELRLRLLRWLLLLLAVEPADQVRVAANQQRRRLVALSDGHVIKFSGAAKRPVLGQVHRTNPLGHARLPQVDDVRGLVGDANEAIRRAARLGDHARAAFAVLKGRQEGLRRLIAVSGFIANKAAQVEHFGHDEHPVFMTGRLVREVAHDEVVRTGRLAGQEGLGAAQAEHPQQGAVLRGPRHEQRPPRRGQQQPAVLAKLRLDAVAEVSDAVAIVGHVIGNPKPDGAPLGDVPDEAAGAKIGGEPGQAVPVWRAEILRVANSPAGWRGCAYLLRVDDSQLAAAVQIVSGSELGHGQSQAAAPAFGQVDKPQVGVDQQGGHPPVDRLAFLLAAVVGVEGDRQQAAAGVKILRSDAALELALAFDQRHEGRLGDGVQPPDRGARSVGLVRGAEQVSLCDGLDAVAAEAQVFVEHRRAAARRSAQLPELLLKSLAHFPEQRLRQTFELKSLRYCFQRMTGLLTCKSYQVTSLLTREKQSRRPPGMAIPMAKPRSKLACSGPEPESKHCVRGSRQQRPRARRETRQSRSRAARRGRSGRTKPSRRPRRSTARLVGSQARLWAAMRTALYTSCASASMPAPQQCSGSSRSSSRRSASARCHGSSLSRRRFHCSSGCGRDCWPADSQRRTVHPPGEVGVAQEVGLGGLLELPVVPVQHPGAVGLPVGQVRPDRLAQLRPPDRRETESASSRVGVNHLSQDLVIKAEQVFKLRLGETIAGRRDRVRPVKRAPGGGPAGQQGGEDRQRAAGQSGVHRCPLLLCEAAAALAEQRAEDLATQRHPGRLHGHLAGSGNRDRQAARMPARWSGRADSTMRTPGGRGVRSQPRWKAPSEPSSWSRLSRNSSTRRRCPRRSSSELKAVTSSLKLCGGGAAGWPAASSWASRSASWTVRERKVRRMPLDSGLVPRKRSSTSGGCGGSRVAVPATASASRSGSSGTASSSAAQATAEAAARAITEVLPLPDAGLAVISGAGQVAPDGGQLGLPAAEVRQISGAGGRVLQHLSQQRVGRGNLRLMAEAAVDQLGDGVDSRVSVSRLSGDEAQSGDQPANCRTSISMSSRPVGSSTAATGAARCCRWRLAATLRSAADSRFSKSSHCRLGSWAAPFHLTVGAKTLQGTPELLQGGGRAAPKGAAELLKRGGRAARRGGRAAPKGAAELLQGGGRAAPRGRQSCSKGAAELLEGVAELLQGVAELLQGVACTSASQSGGSLPGPWLLSCQRQLQPAHLHLLSRLQQPLRRLHAVVIAPLSSQPAAASDSAAKAALVRTNSASEMVEGSEAVDRGGPGLPAATIDVVIVDADGEEVDAVAISAVLAQAGQRPAGQVRAERRSAGSAGRSRVAQAADQDTDHQAADGRQAAHSAAQQLPALALGRSRSGRGASGSIFNRCRHYCADSGFNSHSRQCTT</sequence>
<evidence type="ECO:0000256" key="1">
    <source>
        <dbReference type="ARBA" id="ARBA00022679"/>
    </source>
</evidence>
<feature type="compositionally biased region" description="Low complexity" evidence="2">
    <location>
        <begin position="2068"/>
        <end position="2081"/>
    </location>
</feature>
<feature type="region of interest" description="Disordered" evidence="2">
    <location>
        <begin position="1316"/>
        <end position="1344"/>
    </location>
</feature>
<keyword evidence="3" id="KW-0812">Transmembrane</keyword>
<feature type="region of interest" description="Disordered" evidence="2">
    <location>
        <begin position="1774"/>
        <end position="1803"/>
    </location>
</feature>
<dbReference type="Proteomes" id="UP000095280">
    <property type="component" value="Unplaced"/>
</dbReference>
<evidence type="ECO:0000313" key="4">
    <source>
        <dbReference type="Proteomes" id="UP000095280"/>
    </source>
</evidence>
<proteinExistence type="predicted"/>
<name>A0A1I8HPF5_9PLAT</name>
<feature type="region of interest" description="Disordered" evidence="2">
    <location>
        <begin position="1461"/>
        <end position="1489"/>
    </location>
</feature>
<feature type="compositionally biased region" description="Basic residues" evidence="2">
    <location>
        <begin position="1268"/>
        <end position="1291"/>
    </location>
</feature>
<feature type="compositionally biased region" description="Basic residues" evidence="2">
    <location>
        <begin position="1250"/>
        <end position="1261"/>
    </location>
</feature>
<protein>
    <submittedName>
        <fullName evidence="5">Glycosyltransferase family 32 protein</fullName>
    </submittedName>
</protein>
<feature type="compositionally biased region" description="Gly residues" evidence="2">
    <location>
        <begin position="1470"/>
        <end position="1479"/>
    </location>
</feature>
<dbReference type="GO" id="GO:0016020">
    <property type="term" value="C:membrane"/>
    <property type="evidence" value="ECO:0007669"/>
    <property type="project" value="GOC"/>
</dbReference>
<feature type="region of interest" description="Disordered" evidence="2">
    <location>
        <begin position="1637"/>
        <end position="1678"/>
    </location>
</feature>
<feature type="compositionally biased region" description="Low complexity" evidence="2">
    <location>
        <begin position="592"/>
        <end position="607"/>
    </location>
</feature>
<keyword evidence="3" id="KW-0472">Membrane</keyword>
<keyword evidence="4" id="KW-1185">Reference proteome</keyword>
<dbReference type="PANTHER" id="PTHR32385:SF23">
    <property type="entry name" value="NUCLEOTIDE-DIPHOSPHO-SUGAR TRANSFERASE"/>
    <property type="match status" value="1"/>
</dbReference>
<feature type="compositionally biased region" description="Low complexity" evidence="2">
    <location>
        <begin position="353"/>
        <end position="363"/>
    </location>
</feature>
<dbReference type="InterPro" id="IPR007577">
    <property type="entry name" value="GlycoTrfase_DXD_sugar-bd_CS"/>
</dbReference>
<feature type="region of interest" description="Disordered" evidence="2">
    <location>
        <begin position="2055"/>
        <end position="2099"/>
    </location>
</feature>
<feature type="region of interest" description="Disordered" evidence="2">
    <location>
        <begin position="907"/>
        <end position="939"/>
    </location>
</feature>
<accession>A0A1I8HPF5</accession>
<feature type="compositionally biased region" description="Polar residues" evidence="2">
    <location>
        <begin position="1781"/>
        <end position="1803"/>
    </location>
</feature>
<keyword evidence="3" id="KW-1133">Transmembrane helix</keyword>
<feature type="region of interest" description="Disordered" evidence="2">
    <location>
        <begin position="1511"/>
        <end position="1594"/>
    </location>
</feature>
<feature type="compositionally biased region" description="Low complexity" evidence="2">
    <location>
        <begin position="1570"/>
        <end position="1582"/>
    </location>
</feature>
<dbReference type="GO" id="GO:0051999">
    <property type="term" value="P:mannosyl-inositol phosphorylceramide biosynthetic process"/>
    <property type="evidence" value="ECO:0007669"/>
    <property type="project" value="TreeGrafter"/>
</dbReference>
<dbReference type="WBParaSite" id="maker-uti_cns_0007236-snap-gene-0.3-mRNA-1">
    <property type="protein sequence ID" value="maker-uti_cns_0007236-snap-gene-0.3-mRNA-1"/>
    <property type="gene ID" value="maker-uti_cns_0007236-snap-gene-0.3"/>
</dbReference>
<evidence type="ECO:0000256" key="3">
    <source>
        <dbReference type="SAM" id="Phobius"/>
    </source>
</evidence>
<dbReference type="PANTHER" id="PTHR32385">
    <property type="entry name" value="MANNOSYL PHOSPHORYLINOSITOL CERAMIDE SYNTHASE"/>
    <property type="match status" value="1"/>
</dbReference>
<feature type="region of interest" description="Disordered" evidence="2">
    <location>
        <begin position="657"/>
        <end position="681"/>
    </location>
</feature>
<feature type="compositionally biased region" description="Low complexity" evidence="2">
    <location>
        <begin position="1663"/>
        <end position="1678"/>
    </location>
</feature>
<evidence type="ECO:0000256" key="2">
    <source>
        <dbReference type="SAM" id="MobiDB-lite"/>
    </source>
</evidence>
<dbReference type="SUPFAM" id="SSF53448">
    <property type="entry name" value="Nucleotide-diphospho-sugar transferases"/>
    <property type="match status" value="1"/>
</dbReference>
<dbReference type="InterPro" id="IPR051706">
    <property type="entry name" value="Glycosyltransferase_domain"/>
</dbReference>
<dbReference type="Gene3D" id="3.90.550.20">
    <property type="match status" value="1"/>
</dbReference>
<feature type="region of interest" description="Disordered" evidence="2">
    <location>
        <begin position="570"/>
        <end position="607"/>
    </location>
</feature>
<organism evidence="4 5">
    <name type="scientific">Macrostomum lignano</name>
    <dbReference type="NCBI Taxonomy" id="282301"/>
    <lineage>
        <taxon>Eukaryota</taxon>
        <taxon>Metazoa</taxon>
        <taxon>Spiralia</taxon>
        <taxon>Lophotrochozoa</taxon>
        <taxon>Platyhelminthes</taxon>
        <taxon>Rhabditophora</taxon>
        <taxon>Macrostomorpha</taxon>
        <taxon>Macrostomida</taxon>
        <taxon>Macrostomidae</taxon>
        <taxon>Macrostomum</taxon>
    </lineage>
</organism>
<feature type="region of interest" description="Disordered" evidence="2">
    <location>
        <begin position="1216"/>
        <end position="1297"/>
    </location>
</feature>
<feature type="transmembrane region" description="Helical" evidence="3">
    <location>
        <begin position="12"/>
        <end position="32"/>
    </location>
</feature>